<protein>
    <recommendedName>
        <fullName evidence="4">Flagellar assembly protein FliH/Type III secretion system HrpE domain-containing protein</fullName>
    </recommendedName>
</protein>
<keyword evidence="3" id="KW-1185">Reference proteome</keyword>
<dbReference type="Proteomes" id="UP000694001">
    <property type="component" value="Chromosome"/>
</dbReference>
<accession>A0A975YJC4</accession>
<evidence type="ECO:0000256" key="1">
    <source>
        <dbReference type="SAM" id="MobiDB-lite"/>
    </source>
</evidence>
<organism evidence="2 3">
    <name type="scientific">Elioraea tepida</name>
    <dbReference type="NCBI Taxonomy" id="2843330"/>
    <lineage>
        <taxon>Bacteria</taxon>
        <taxon>Pseudomonadati</taxon>
        <taxon>Pseudomonadota</taxon>
        <taxon>Alphaproteobacteria</taxon>
        <taxon>Acetobacterales</taxon>
        <taxon>Elioraeaceae</taxon>
        <taxon>Elioraea</taxon>
    </lineage>
</organism>
<name>A0A975YJC4_9PROT</name>
<proteinExistence type="predicted"/>
<dbReference type="RefSeq" id="WP_218285350.1">
    <property type="nucleotide sequence ID" value="NZ_CP076448.1"/>
</dbReference>
<gene>
    <name evidence="2" type="ORF">KO353_13730</name>
</gene>
<evidence type="ECO:0008006" key="4">
    <source>
        <dbReference type="Google" id="ProtNLM"/>
    </source>
</evidence>
<dbReference type="EMBL" id="CP076448">
    <property type="protein sequence ID" value="QXM24293.1"/>
    <property type="molecule type" value="Genomic_DNA"/>
</dbReference>
<dbReference type="AlphaFoldDB" id="A0A975YJC4"/>
<evidence type="ECO:0000313" key="2">
    <source>
        <dbReference type="EMBL" id="QXM24293.1"/>
    </source>
</evidence>
<reference evidence="2" key="1">
    <citation type="submission" date="2021-06" db="EMBL/GenBank/DDBJ databases">
        <title>Elioraea tepida, sp. nov., a moderately thermophilic aerobic anoxygenic phototrophic bacterium isolated from an alkaline siliceous hot spring mat community in Yellowstone National Park, WY, USA.</title>
        <authorList>
            <person name="Saini M.K."/>
            <person name="Yoshida S."/>
            <person name="Sebastian A."/>
            <person name="Hirose S."/>
            <person name="Hara E."/>
            <person name="Tamaki H."/>
            <person name="Soulier N.T."/>
            <person name="Albert I."/>
            <person name="Hanada S."/>
            <person name="Bryant D.A."/>
            <person name="Tank M."/>
        </authorList>
    </citation>
    <scope>NUCLEOTIDE SEQUENCE</scope>
    <source>
        <strain evidence="2">MS-P2</strain>
    </source>
</reference>
<evidence type="ECO:0000313" key="3">
    <source>
        <dbReference type="Proteomes" id="UP000694001"/>
    </source>
</evidence>
<feature type="region of interest" description="Disordered" evidence="1">
    <location>
        <begin position="1"/>
        <end position="54"/>
    </location>
</feature>
<feature type="compositionally biased region" description="Pro residues" evidence="1">
    <location>
        <begin position="40"/>
        <end position="51"/>
    </location>
</feature>
<sequence length="243" mass="24863">MSTAPRPIALSALARRGQDRPPPRRYLFERDFDAEDGPPSRAPLPAPPPEPEVIAPSFSAAELAEARAKGVAEGRAAAAAEAKASAEARAAAALEAIAARLAEAREAAAAAAERAAGALARATLDLVTRALPSAAAAHAPKTCGMLAEALIARLSGVERIVIRLEPELARRLEPALARAAAAADFAGRLEVVGTAGMSPGEMRVSWPGGEARHDPHALASAARDVLHQLGLSPGSAEENQDGS</sequence>
<dbReference type="KEGG" id="elio:KO353_13730"/>
<feature type="compositionally biased region" description="Basic and acidic residues" evidence="1">
    <location>
        <begin position="16"/>
        <end position="31"/>
    </location>
</feature>